<dbReference type="EMBL" id="ODYU01008137">
    <property type="protein sequence ID" value="SOQ51492.1"/>
    <property type="molecule type" value="Genomic_DNA"/>
</dbReference>
<protein>
    <submittedName>
        <fullName evidence="1">SFRICE_019092</fullName>
    </submittedName>
</protein>
<evidence type="ECO:0000313" key="1">
    <source>
        <dbReference type="EMBL" id="SOQ51492.1"/>
    </source>
</evidence>
<name>A0A2H1WF48_SPOFR</name>
<dbReference type="AlphaFoldDB" id="A0A2H1WF48"/>
<organism evidence="1">
    <name type="scientific">Spodoptera frugiperda</name>
    <name type="common">Fall armyworm</name>
    <dbReference type="NCBI Taxonomy" id="7108"/>
    <lineage>
        <taxon>Eukaryota</taxon>
        <taxon>Metazoa</taxon>
        <taxon>Ecdysozoa</taxon>
        <taxon>Arthropoda</taxon>
        <taxon>Hexapoda</taxon>
        <taxon>Insecta</taxon>
        <taxon>Pterygota</taxon>
        <taxon>Neoptera</taxon>
        <taxon>Endopterygota</taxon>
        <taxon>Lepidoptera</taxon>
        <taxon>Glossata</taxon>
        <taxon>Ditrysia</taxon>
        <taxon>Noctuoidea</taxon>
        <taxon>Noctuidae</taxon>
        <taxon>Amphipyrinae</taxon>
        <taxon>Spodoptera</taxon>
    </lineage>
</organism>
<reference evidence="1" key="1">
    <citation type="submission" date="2016-07" db="EMBL/GenBank/DDBJ databases">
        <authorList>
            <person name="Bretaudeau A."/>
        </authorList>
    </citation>
    <scope>NUCLEOTIDE SEQUENCE</scope>
    <source>
        <strain evidence="1">Rice</strain>
        <tissue evidence="1">Whole body</tissue>
    </source>
</reference>
<gene>
    <name evidence="1" type="ORF">SFRICE_019092</name>
</gene>
<accession>A0A2H1WF48</accession>
<sequence>MNLTLRLAPKAGEGVILLPYRYNSRLRATTEFSVILCPIRESNPRPLAQNFSCVVGAFTNIQVHMHIAPRPETTICGSHNELLCAGIEPATRCMAAGCPATTQIVQSIQYCISHWMIFSPQIKKFMSEFCSPISNKCGEKLSNDFSRLKRGEMSVRLLLTKNHPVRTPAFRAGAPINPLGSPQLRIRYLPYWSPSVAENHLIPVTSPALGKVKASVRLLLTKNHPVPTLACQAGALSLNKFSEYHKLTGENKIFIIFHIYQ</sequence>
<proteinExistence type="predicted"/>